<name>U1QUA0_9ACTO</name>
<accession>U1QUA0</accession>
<reference evidence="1 2" key="1">
    <citation type="submission" date="2013-08" db="EMBL/GenBank/DDBJ databases">
        <authorList>
            <person name="Weinstock G."/>
            <person name="Sodergren E."/>
            <person name="Wylie T."/>
            <person name="Fulton L."/>
            <person name="Fulton R."/>
            <person name="Fronick C."/>
            <person name="O'Laughlin M."/>
            <person name="Godfrey J."/>
            <person name="Miner T."/>
            <person name="Herter B."/>
            <person name="Appelbaum E."/>
            <person name="Cordes M."/>
            <person name="Lek S."/>
            <person name="Wollam A."/>
            <person name="Pepin K.H."/>
            <person name="Palsikar V.B."/>
            <person name="Mitreva M."/>
            <person name="Wilson R.K."/>
        </authorList>
    </citation>
    <scope>NUCLEOTIDE SEQUENCE [LARGE SCALE GENOMIC DNA]</scope>
    <source>
        <strain evidence="1 2">F0542</strain>
    </source>
</reference>
<gene>
    <name evidence="1" type="ORF">HMPREF1979_00424</name>
</gene>
<dbReference type="InterPro" id="IPR027417">
    <property type="entry name" value="P-loop_NTPase"/>
</dbReference>
<sequence>MGPVLLQCSLLVVLERRDGAVRTSSLESKSDDLKALLKDEPENTLIVIDDFEIMGGDHALGPVIEEHLRTCRDANGGVLVGCGIDEVAGMYRGVVAQVRKTRTGLVLAPRSSEDGTYLSARLPRSTGGAVPKGRGVMVTTGGWSWVQVPKVD</sequence>
<dbReference type="EMBL" id="AWSE01000017">
    <property type="protein sequence ID" value="ERH25521.1"/>
    <property type="molecule type" value="Genomic_DNA"/>
</dbReference>
<organism evidence="1 2">
    <name type="scientific">Actinomyces johnsonii F0542</name>
    <dbReference type="NCBI Taxonomy" id="1321818"/>
    <lineage>
        <taxon>Bacteria</taxon>
        <taxon>Bacillati</taxon>
        <taxon>Actinomycetota</taxon>
        <taxon>Actinomycetes</taxon>
        <taxon>Actinomycetales</taxon>
        <taxon>Actinomycetaceae</taxon>
        <taxon>Actinomyces</taxon>
    </lineage>
</organism>
<proteinExistence type="predicted"/>
<evidence type="ECO:0000313" key="2">
    <source>
        <dbReference type="Proteomes" id="UP000016536"/>
    </source>
</evidence>
<dbReference type="HOGENOM" id="CLU_1718428_0_0_11"/>
<dbReference type="PATRIC" id="fig|1321818.3.peg.353"/>
<dbReference type="Proteomes" id="UP000016536">
    <property type="component" value="Unassembled WGS sequence"/>
</dbReference>
<comment type="caution">
    <text evidence="1">The sequence shown here is derived from an EMBL/GenBank/DDBJ whole genome shotgun (WGS) entry which is preliminary data.</text>
</comment>
<evidence type="ECO:0000313" key="1">
    <source>
        <dbReference type="EMBL" id="ERH25521.1"/>
    </source>
</evidence>
<dbReference type="AlphaFoldDB" id="U1QUA0"/>
<protein>
    <submittedName>
        <fullName evidence="1">Uncharacterized protein</fullName>
    </submittedName>
</protein>
<keyword evidence="2" id="KW-1185">Reference proteome</keyword>
<dbReference type="Gene3D" id="3.40.50.300">
    <property type="entry name" value="P-loop containing nucleotide triphosphate hydrolases"/>
    <property type="match status" value="1"/>
</dbReference>